<reference evidence="1" key="2">
    <citation type="journal article" date="2015" name="Fish Shellfish Immunol.">
        <title>Early steps in the European eel (Anguilla anguilla)-Vibrio vulnificus interaction in the gills: Role of the RtxA13 toxin.</title>
        <authorList>
            <person name="Callol A."/>
            <person name="Pajuelo D."/>
            <person name="Ebbesson L."/>
            <person name="Teles M."/>
            <person name="MacKenzie S."/>
            <person name="Amaro C."/>
        </authorList>
    </citation>
    <scope>NUCLEOTIDE SEQUENCE</scope>
</reference>
<protein>
    <submittedName>
        <fullName evidence="1">Uncharacterized protein</fullName>
    </submittedName>
</protein>
<dbReference type="AlphaFoldDB" id="A0A0E9U377"/>
<proteinExistence type="predicted"/>
<organism evidence="1">
    <name type="scientific">Anguilla anguilla</name>
    <name type="common">European freshwater eel</name>
    <name type="synonym">Muraena anguilla</name>
    <dbReference type="NCBI Taxonomy" id="7936"/>
    <lineage>
        <taxon>Eukaryota</taxon>
        <taxon>Metazoa</taxon>
        <taxon>Chordata</taxon>
        <taxon>Craniata</taxon>
        <taxon>Vertebrata</taxon>
        <taxon>Euteleostomi</taxon>
        <taxon>Actinopterygii</taxon>
        <taxon>Neopterygii</taxon>
        <taxon>Teleostei</taxon>
        <taxon>Anguilliformes</taxon>
        <taxon>Anguillidae</taxon>
        <taxon>Anguilla</taxon>
    </lineage>
</organism>
<accession>A0A0E9U377</accession>
<dbReference type="EMBL" id="GBXM01048223">
    <property type="protein sequence ID" value="JAH60354.1"/>
    <property type="molecule type" value="Transcribed_RNA"/>
</dbReference>
<evidence type="ECO:0000313" key="1">
    <source>
        <dbReference type="EMBL" id="JAH60354.1"/>
    </source>
</evidence>
<reference evidence="1" key="1">
    <citation type="submission" date="2014-11" db="EMBL/GenBank/DDBJ databases">
        <authorList>
            <person name="Amaro Gonzalez C."/>
        </authorList>
    </citation>
    <scope>NUCLEOTIDE SEQUENCE</scope>
</reference>
<sequence length="61" mass="6635">MALAVDTVYQINSNKQKSATVIQRKMTTAHTRRTSSQTSFPMSPCVCQASVGCFLVGLALR</sequence>
<name>A0A0E9U377_ANGAN</name>